<dbReference type="EMBL" id="JAPCHZ010000002">
    <property type="protein sequence ID" value="MCW4451589.1"/>
    <property type="molecule type" value="Genomic_DNA"/>
</dbReference>
<accession>A0ABT3JLN5</accession>
<keyword evidence="2" id="KW-1185">Reference proteome</keyword>
<organism evidence="1 2">
    <name type="scientific">Kaistella yananensis</name>
    <dbReference type="NCBI Taxonomy" id="2989820"/>
    <lineage>
        <taxon>Bacteria</taxon>
        <taxon>Pseudomonadati</taxon>
        <taxon>Bacteroidota</taxon>
        <taxon>Flavobacteriia</taxon>
        <taxon>Flavobacteriales</taxon>
        <taxon>Weeksellaceae</taxon>
        <taxon>Chryseobacterium group</taxon>
        <taxon>Kaistella</taxon>
    </lineage>
</organism>
<gene>
    <name evidence="1" type="ORF">OK344_05145</name>
</gene>
<evidence type="ECO:0000313" key="1">
    <source>
        <dbReference type="EMBL" id="MCW4451589.1"/>
    </source>
</evidence>
<evidence type="ECO:0000313" key="2">
    <source>
        <dbReference type="Proteomes" id="UP001209107"/>
    </source>
</evidence>
<dbReference type="Proteomes" id="UP001209107">
    <property type="component" value="Unassembled WGS sequence"/>
</dbReference>
<protein>
    <submittedName>
        <fullName evidence="1">Uncharacterized protein</fullName>
    </submittedName>
</protein>
<dbReference type="RefSeq" id="WP_265143773.1">
    <property type="nucleotide sequence ID" value="NZ_JAPCHZ010000002.1"/>
</dbReference>
<comment type="caution">
    <text evidence="1">The sequence shown here is derived from an EMBL/GenBank/DDBJ whole genome shotgun (WGS) entry which is preliminary data.</text>
</comment>
<name>A0ABT3JLN5_9FLAO</name>
<reference evidence="1 2" key="1">
    <citation type="submission" date="2022-10" db="EMBL/GenBank/DDBJ databases">
        <title>Kaistella sp. BT-6-1-3.</title>
        <authorList>
            <person name="Ai J."/>
            <person name="Deng Z."/>
        </authorList>
    </citation>
    <scope>NUCLEOTIDE SEQUENCE [LARGE SCALE GENOMIC DNA]</scope>
    <source>
        <strain evidence="1 2">BT6-1-3</strain>
    </source>
</reference>
<sequence>MDNLTIFEHVKERLLAFSYEGESCDCFQLCFKRWGDVEYLEEFFEENQSDLAGDFWSISVEDAVLKTLEESRKFKKIILNTANNKSPKTLDELFQPLTNKEKRTLERNKSYGPNRKSWLRIYAIRFGRNCFIITGGAIKLTASMGERDHTETQLDKLNIARDYLKSLGIEDDTDLGYLEIKN</sequence>
<proteinExistence type="predicted"/>